<dbReference type="AlphaFoldDB" id="A0A1L5P1U0"/>
<feature type="transmembrane region" description="Helical" evidence="1">
    <location>
        <begin position="32"/>
        <end position="53"/>
    </location>
</feature>
<dbReference type="EMBL" id="CP017241">
    <property type="protein sequence ID" value="APO74071.1"/>
    <property type="molecule type" value="Genomic_DNA"/>
</dbReference>
<reference evidence="2 3" key="1">
    <citation type="submission" date="2016-09" db="EMBL/GenBank/DDBJ databases">
        <title>The complete genome sequences of Rhizobium gallicum, symbiovars gallicum and phaseoli, symbionts associated to common bean (Phaseolus vulgaris).</title>
        <authorList>
            <person name="Bustos P."/>
            <person name="Santamaria R.I."/>
            <person name="Perez-Carrascal O.M."/>
            <person name="Juarez S."/>
            <person name="Lozano L."/>
            <person name="Martinez-Flores I."/>
            <person name="Martinez-Romero E."/>
            <person name="Cevallos M."/>
            <person name="Romero D."/>
            <person name="Davila G."/>
            <person name="Gonzalez V."/>
        </authorList>
    </citation>
    <scope>NUCLEOTIDE SEQUENCE [LARGE SCALE GENOMIC DNA]</scope>
    <source>
        <strain evidence="2 3">8C-3</strain>
    </source>
</reference>
<dbReference type="RefSeq" id="WP_074060667.1">
    <property type="nucleotide sequence ID" value="NZ_CP017241.1"/>
</dbReference>
<sequence>MGVLEIAIASLIWARHRQESRDELYETDTGQILGRMMVAFAVFAVVIAGLEIAAASPGAPQMIADRTVAEVK</sequence>
<evidence type="ECO:0000313" key="2">
    <source>
        <dbReference type="EMBL" id="APO74071.1"/>
    </source>
</evidence>
<keyword evidence="1" id="KW-0812">Transmembrane</keyword>
<dbReference type="Proteomes" id="UP000185109">
    <property type="component" value="Chromosome"/>
</dbReference>
<keyword evidence="1" id="KW-1133">Transmembrane helix</keyword>
<proteinExistence type="predicted"/>
<keyword evidence="1" id="KW-0472">Membrane</keyword>
<gene>
    <name evidence="2" type="ORF">AM571_CH01234</name>
</gene>
<evidence type="ECO:0000313" key="3">
    <source>
        <dbReference type="Proteomes" id="UP000185109"/>
    </source>
</evidence>
<evidence type="ECO:0000256" key="1">
    <source>
        <dbReference type="SAM" id="Phobius"/>
    </source>
</evidence>
<protein>
    <submittedName>
        <fullName evidence="2">Uncharacterized protein</fullName>
    </submittedName>
</protein>
<organism evidence="2 3">
    <name type="scientific">Rhizobium etli 8C-3</name>
    <dbReference type="NCBI Taxonomy" id="538025"/>
    <lineage>
        <taxon>Bacteria</taxon>
        <taxon>Pseudomonadati</taxon>
        <taxon>Pseudomonadota</taxon>
        <taxon>Alphaproteobacteria</taxon>
        <taxon>Hyphomicrobiales</taxon>
        <taxon>Rhizobiaceae</taxon>
        <taxon>Rhizobium/Agrobacterium group</taxon>
        <taxon>Rhizobium</taxon>
    </lineage>
</organism>
<name>A0A1L5P1U0_RHIET</name>
<accession>A0A1L5P1U0</accession>